<accession>A0ABP0L870</accession>
<evidence type="ECO:0000313" key="6">
    <source>
        <dbReference type="Proteomes" id="UP001642484"/>
    </source>
</evidence>
<evidence type="ECO:0000256" key="3">
    <source>
        <dbReference type="SAM" id="SignalP"/>
    </source>
</evidence>
<evidence type="ECO:0000256" key="2">
    <source>
        <dbReference type="ARBA" id="ARBA00022801"/>
    </source>
</evidence>
<dbReference type="PANTHER" id="PTHR45953:SF1">
    <property type="entry name" value="IDURONATE 2-SULFATASE"/>
    <property type="match status" value="1"/>
</dbReference>
<comment type="caution">
    <text evidence="5">The sequence shown here is derived from an EMBL/GenBank/DDBJ whole genome shotgun (WGS) entry which is preliminary data.</text>
</comment>
<dbReference type="PANTHER" id="PTHR45953">
    <property type="entry name" value="IDURONATE 2-SULFATASE"/>
    <property type="match status" value="1"/>
</dbReference>
<dbReference type="SUPFAM" id="SSF53649">
    <property type="entry name" value="Alkaline phosphatase-like"/>
    <property type="match status" value="1"/>
</dbReference>
<feature type="chain" id="PRO_5046694352" description="Sulfatase N-terminal domain-containing protein" evidence="3">
    <location>
        <begin position="22"/>
        <end position="577"/>
    </location>
</feature>
<keyword evidence="1" id="KW-0479">Metal-binding</keyword>
<evidence type="ECO:0000313" key="5">
    <source>
        <dbReference type="EMBL" id="CAK9035153.1"/>
    </source>
</evidence>
<dbReference type="InterPro" id="IPR000917">
    <property type="entry name" value="Sulfatase_N"/>
</dbReference>
<keyword evidence="2" id="KW-0378">Hydrolase</keyword>
<dbReference type="InterPro" id="IPR017850">
    <property type="entry name" value="Alkaline_phosphatase_core_sf"/>
</dbReference>
<gene>
    <name evidence="5" type="ORF">CCMP2556_LOCUS19792</name>
</gene>
<feature type="domain" description="Sulfatase N-terminal" evidence="4">
    <location>
        <begin position="50"/>
        <end position="438"/>
    </location>
</feature>
<dbReference type="Proteomes" id="UP001642484">
    <property type="component" value="Unassembled WGS sequence"/>
</dbReference>
<proteinExistence type="predicted"/>
<evidence type="ECO:0000259" key="4">
    <source>
        <dbReference type="Pfam" id="PF00884"/>
    </source>
</evidence>
<feature type="signal peptide" evidence="3">
    <location>
        <begin position="1"/>
        <end position="21"/>
    </location>
</feature>
<reference evidence="5 6" key="1">
    <citation type="submission" date="2024-02" db="EMBL/GenBank/DDBJ databases">
        <authorList>
            <person name="Chen Y."/>
            <person name="Shah S."/>
            <person name="Dougan E. K."/>
            <person name="Thang M."/>
            <person name="Chan C."/>
        </authorList>
    </citation>
    <scope>NUCLEOTIDE SEQUENCE [LARGE SCALE GENOMIC DNA]</scope>
</reference>
<dbReference type="Gene3D" id="3.40.720.10">
    <property type="entry name" value="Alkaline Phosphatase, subunit A"/>
    <property type="match status" value="1"/>
</dbReference>
<protein>
    <recommendedName>
        <fullName evidence="4">Sulfatase N-terminal domain-containing protein</fullName>
    </recommendedName>
</protein>
<evidence type="ECO:0000256" key="1">
    <source>
        <dbReference type="ARBA" id="ARBA00022723"/>
    </source>
</evidence>
<dbReference type="Pfam" id="PF00884">
    <property type="entry name" value="Sulfatase"/>
    <property type="match status" value="1"/>
</dbReference>
<organism evidence="5 6">
    <name type="scientific">Durusdinium trenchii</name>
    <dbReference type="NCBI Taxonomy" id="1381693"/>
    <lineage>
        <taxon>Eukaryota</taxon>
        <taxon>Sar</taxon>
        <taxon>Alveolata</taxon>
        <taxon>Dinophyceae</taxon>
        <taxon>Suessiales</taxon>
        <taxon>Symbiodiniaceae</taxon>
        <taxon>Durusdinium</taxon>
    </lineage>
</organism>
<name>A0ABP0L870_9DINO</name>
<dbReference type="EMBL" id="CAXAMN010011392">
    <property type="protein sequence ID" value="CAK9035153.1"/>
    <property type="molecule type" value="Genomic_DNA"/>
</dbReference>
<sequence length="577" mass="63769">MFGAMLLHILLLWVLSHLSRADCERNDARPENLDLLQRKLNVANTNSSKPNLLFVVLDQWRWDWAGFHDAHVAMPTVQTLAARGVSFMRAYTPSPQCAPARSAIAAVREYKDMWVKNNTYHYVSEKMTPTFMSVLQQAGYTTMLAGKDHLTIAPISGPFQSTGMEALGVDRFHRALDKYSFCQGIFGRYVPVDGYSDYLTAKGILQAQCKAYGGIGYPFTGAEGACCNETPVFDWAFPQENGFRCMMPNQLDEEHSPDAWVRRSAQELLDSHQKDHGASPWFLQVNFLGPHPPFILKSSTALPSTSLPEAIDVSGSEQQPVFDLDLHGLQMVPNIFHGYVNITDSRKQYAALLQQIDEELEELLKTVDQMPGETVVAVIGDHGEHLGDHGQFGKTSPFEPAVHVPLIIAGAPFRHNVKEYHPVSTIDVPMTFLELAGILPSPTMQGYSLMPALTGVGTLTRPAVMSGMNYWQDVIPDVNYSHGRVQFDSAAALFGTDFLKLICCPVGCRKGGSLLPTMVAPQVALMNVTQGEDVHRFEKDILNQPAGHGVQEALYLAAFLSKDFQEVCMPLLEALAV</sequence>
<keyword evidence="3" id="KW-0732">Signal</keyword>
<keyword evidence="6" id="KW-1185">Reference proteome</keyword>